<organism evidence="5 6">
    <name type="scientific">Paenactinomyces guangxiensis</name>
    <dbReference type="NCBI Taxonomy" id="1490290"/>
    <lineage>
        <taxon>Bacteria</taxon>
        <taxon>Bacillati</taxon>
        <taxon>Bacillota</taxon>
        <taxon>Bacilli</taxon>
        <taxon>Bacillales</taxon>
        <taxon>Thermoactinomycetaceae</taxon>
        <taxon>Paenactinomyces</taxon>
    </lineage>
</organism>
<dbReference type="InterPro" id="IPR036129">
    <property type="entry name" value="Glycerate_kinase_sf"/>
</dbReference>
<dbReference type="GO" id="GO:0031388">
    <property type="term" value="P:organic acid phosphorylation"/>
    <property type="evidence" value="ECO:0007669"/>
    <property type="project" value="UniProtKB-UniRule"/>
</dbReference>
<reference evidence="5 6" key="1">
    <citation type="submission" date="2020-07" db="EMBL/GenBank/DDBJ databases">
        <authorList>
            <person name="Feng H."/>
        </authorList>
    </citation>
    <scope>NUCLEOTIDE SEQUENCE [LARGE SCALE GENOMIC DNA]</scope>
    <source>
        <strain evidence="6">s-10</strain>
    </source>
</reference>
<dbReference type="SUPFAM" id="SSF110738">
    <property type="entry name" value="Glycerate kinase I"/>
    <property type="match status" value="1"/>
</dbReference>
<keyword evidence="2 4" id="KW-0808">Transferase</keyword>
<protein>
    <submittedName>
        <fullName evidence="5">Glycerate kinase</fullName>
    </submittedName>
</protein>
<dbReference type="PIRSF" id="PIRSF006078">
    <property type="entry name" value="GlxK"/>
    <property type="match status" value="1"/>
</dbReference>
<dbReference type="PANTHER" id="PTHR21599:SF0">
    <property type="entry name" value="GLYCERATE KINASE"/>
    <property type="match status" value="1"/>
</dbReference>
<evidence type="ECO:0000313" key="6">
    <source>
        <dbReference type="Proteomes" id="UP000535491"/>
    </source>
</evidence>
<evidence type="ECO:0000313" key="5">
    <source>
        <dbReference type="EMBL" id="MBA4494566.1"/>
    </source>
</evidence>
<dbReference type="PANTHER" id="PTHR21599">
    <property type="entry name" value="GLYCERATE KINASE"/>
    <property type="match status" value="1"/>
</dbReference>
<dbReference type="Gene3D" id="3.90.1510.10">
    <property type="entry name" value="Glycerate kinase, domain 2"/>
    <property type="match status" value="1"/>
</dbReference>
<comment type="similarity">
    <text evidence="1 4">Belongs to the glycerate kinase type-1 family.</text>
</comment>
<name>A0A7W2A7H4_9BACL</name>
<comment type="caution">
    <text evidence="5">The sequence shown here is derived from an EMBL/GenBank/DDBJ whole genome shotgun (WGS) entry which is preliminary data.</text>
</comment>
<dbReference type="InterPro" id="IPR004381">
    <property type="entry name" value="Glycerate_kinase"/>
</dbReference>
<dbReference type="InterPro" id="IPR018197">
    <property type="entry name" value="Glycerate_kinase_RE-like"/>
</dbReference>
<dbReference type="RefSeq" id="WP_181751807.1">
    <property type="nucleotide sequence ID" value="NZ_JACEIQ010000008.1"/>
</dbReference>
<gene>
    <name evidence="5" type="ORF">H1191_09640</name>
</gene>
<keyword evidence="3 4" id="KW-0418">Kinase</keyword>
<dbReference type="GO" id="GO:0008887">
    <property type="term" value="F:glycerate kinase activity"/>
    <property type="evidence" value="ECO:0007669"/>
    <property type="project" value="UniProtKB-UniRule"/>
</dbReference>
<dbReference type="Gene3D" id="3.40.50.10350">
    <property type="entry name" value="Glycerate kinase, domain 1"/>
    <property type="match status" value="1"/>
</dbReference>
<dbReference type="InterPro" id="IPR018193">
    <property type="entry name" value="Glyc_kinase_flavodox-like_fold"/>
</dbReference>
<dbReference type="Pfam" id="PF02595">
    <property type="entry name" value="Gly_kinase"/>
    <property type="match status" value="1"/>
</dbReference>
<evidence type="ECO:0000256" key="4">
    <source>
        <dbReference type="PIRNR" id="PIRNR006078"/>
    </source>
</evidence>
<evidence type="ECO:0000256" key="2">
    <source>
        <dbReference type="ARBA" id="ARBA00022679"/>
    </source>
</evidence>
<evidence type="ECO:0000256" key="3">
    <source>
        <dbReference type="ARBA" id="ARBA00022777"/>
    </source>
</evidence>
<accession>A0A7W2A7H4</accession>
<dbReference type="Proteomes" id="UP000535491">
    <property type="component" value="Unassembled WGS sequence"/>
</dbReference>
<keyword evidence="6" id="KW-1185">Reference proteome</keyword>
<sequence length="385" mass="41335">MRVVIAPDSFKGSIMSNRAVQIIADAIRTVFPDAETIPFPIADGGEGTVEGLMTIFQGKRIPIIADDPLRRPIETFYGWVQQEQLAIIETAAASGLPLLTEKERNPSLASSYGTGQLICDALERGAKKIVLGLGGSATVDAGTGILQALGVQFIDQEGKELQTGEDILGKVADIRLSGLHPRLREVEFILASDVQNPLLGPEGAVYVFGPQKGVGKDELQSFEANMAHYARVLCNTVKRDERDTPGSGAAGGIGFSLLSVLDAHIESGFELISRWGNLEEKISTADLVITGEGKFDFQSLYGKVPVGVAELAKKYQVPVVVFTGKAEGGLIDLPEQGIHLICPIVDQNMSLSEAMAQGEALLERAVIRFCKSLQMARELYMPSPE</sequence>
<dbReference type="NCBIfam" id="TIGR00045">
    <property type="entry name" value="glycerate kinase"/>
    <property type="match status" value="1"/>
</dbReference>
<proteinExistence type="inferred from homology"/>
<dbReference type="AlphaFoldDB" id="A0A7W2A7H4"/>
<evidence type="ECO:0000256" key="1">
    <source>
        <dbReference type="ARBA" id="ARBA00006284"/>
    </source>
</evidence>
<dbReference type="EMBL" id="JACEIQ010000008">
    <property type="protein sequence ID" value="MBA4494566.1"/>
    <property type="molecule type" value="Genomic_DNA"/>
</dbReference>